<reference evidence="1" key="2">
    <citation type="journal article" date="2015" name="Data Brief">
        <title>Shoot transcriptome of the giant reed, Arundo donax.</title>
        <authorList>
            <person name="Barrero R.A."/>
            <person name="Guerrero F.D."/>
            <person name="Moolhuijzen P."/>
            <person name="Goolsby J.A."/>
            <person name="Tidwell J."/>
            <person name="Bellgard S.E."/>
            <person name="Bellgard M.I."/>
        </authorList>
    </citation>
    <scope>NUCLEOTIDE SEQUENCE</scope>
    <source>
        <tissue evidence="1">Shoot tissue taken approximately 20 cm above the soil surface</tissue>
    </source>
</reference>
<sequence length="32" mass="3797">MTYLIKPRLVHDKYPVPIKLEYSVNCYNNDGL</sequence>
<dbReference type="AlphaFoldDB" id="A0A0A9BNV7"/>
<dbReference type="EMBL" id="GBRH01234965">
    <property type="protein sequence ID" value="JAD62930.1"/>
    <property type="molecule type" value="Transcribed_RNA"/>
</dbReference>
<organism evidence="1">
    <name type="scientific">Arundo donax</name>
    <name type="common">Giant reed</name>
    <name type="synonym">Donax arundinaceus</name>
    <dbReference type="NCBI Taxonomy" id="35708"/>
    <lineage>
        <taxon>Eukaryota</taxon>
        <taxon>Viridiplantae</taxon>
        <taxon>Streptophyta</taxon>
        <taxon>Embryophyta</taxon>
        <taxon>Tracheophyta</taxon>
        <taxon>Spermatophyta</taxon>
        <taxon>Magnoliopsida</taxon>
        <taxon>Liliopsida</taxon>
        <taxon>Poales</taxon>
        <taxon>Poaceae</taxon>
        <taxon>PACMAD clade</taxon>
        <taxon>Arundinoideae</taxon>
        <taxon>Arundineae</taxon>
        <taxon>Arundo</taxon>
    </lineage>
</organism>
<proteinExistence type="predicted"/>
<evidence type="ECO:0000313" key="1">
    <source>
        <dbReference type="EMBL" id="JAD62930.1"/>
    </source>
</evidence>
<reference evidence="1" key="1">
    <citation type="submission" date="2014-09" db="EMBL/GenBank/DDBJ databases">
        <authorList>
            <person name="Magalhaes I.L.F."/>
            <person name="Oliveira U."/>
            <person name="Santos F.R."/>
            <person name="Vidigal T.H.D.A."/>
            <person name="Brescovit A.D."/>
            <person name="Santos A.J."/>
        </authorList>
    </citation>
    <scope>NUCLEOTIDE SEQUENCE</scope>
    <source>
        <tissue evidence="1">Shoot tissue taken approximately 20 cm above the soil surface</tissue>
    </source>
</reference>
<protein>
    <submittedName>
        <fullName evidence="1">Uncharacterized protein</fullName>
    </submittedName>
</protein>
<accession>A0A0A9BNV7</accession>
<name>A0A0A9BNV7_ARUDO</name>